<evidence type="ECO:0000313" key="2">
    <source>
        <dbReference type="Proteomes" id="UP000053958"/>
    </source>
</evidence>
<gene>
    <name evidence="1" type="ORF">T310_9314</name>
</gene>
<organism evidence="1 2">
    <name type="scientific">Rasamsonia emersonii (strain ATCC 16479 / CBS 393.64 / IMI 116815)</name>
    <dbReference type="NCBI Taxonomy" id="1408163"/>
    <lineage>
        <taxon>Eukaryota</taxon>
        <taxon>Fungi</taxon>
        <taxon>Dikarya</taxon>
        <taxon>Ascomycota</taxon>
        <taxon>Pezizomycotina</taxon>
        <taxon>Eurotiomycetes</taxon>
        <taxon>Eurotiomycetidae</taxon>
        <taxon>Eurotiales</taxon>
        <taxon>Trichocomaceae</taxon>
        <taxon>Rasamsonia</taxon>
    </lineage>
</organism>
<comment type="caution">
    <text evidence="1">The sequence shown here is derived from an EMBL/GenBank/DDBJ whole genome shotgun (WGS) entry which is preliminary data.</text>
</comment>
<accession>A0A0F4YFM9</accession>
<keyword evidence="2" id="KW-1185">Reference proteome</keyword>
<sequence length="185" mass="20261">NLLIRYLVSPSYGARSCSACLPSRSIAARMSSLRGVMRHLKGDGRMLSPLVKSKMSTGISLPFSSSAFSILNPHSNRATVMKVPCSASPCPLHTRRPQPNVMYPLSPGNGRLYGLPLMNRSGMNRSGSGNSRSWWWIAQTLPCTQVFLGINQPCTIVSTSATYTARWVCLPCNNHLVLEHEAARQ</sequence>
<proteinExistence type="predicted"/>
<dbReference type="EMBL" id="LASV01000714">
    <property type="protein sequence ID" value="KKA17057.1"/>
    <property type="molecule type" value="Genomic_DNA"/>
</dbReference>
<feature type="non-terminal residue" evidence="1">
    <location>
        <position position="1"/>
    </location>
</feature>
<reference evidence="1 2" key="1">
    <citation type="submission" date="2015-04" db="EMBL/GenBank/DDBJ databases">
        <authorList>
            <person name="Heijne W.H."/>
            <person name="Fedorova N.D."/>
            <person name="Nierman W.C."/>
            <person name="Vollebregt A.W."/>
            <person name="Zhao Z."/>
            <person name="Wu L."/>
            <person name="Kumar M."/>
            <person name="Stam H."/>
            <person name="van den Berg M.A."/>
            <person name="Pel H.J."/>
        </authorList>
    </citation>
    <scope>NUCLEOTIDE SEQUENCE [LARGE SCALE GENOMIC DNA]</scope>
    <source>
        <strain evidence="1 2">CBS 393.64</strain>
    </source>
</reference>
<dbReference type="RefSeq" id="XP_013323669.1">
    <property type="nucleotide sequence ID" value="XM_013468215.1"/>
</dbReference>
<dbReference type="GeneID" id="25321254"/>
<dbReference type="Proteomes" id="UP000053958">
    <property type="component" value="Unassembled WGS sequence"/>
</dbReference>
<name>A0A0F4YFM9_RASE3</name>
<protein>
    <submittedName>
        <fullName evidence="1">Uncharacterized protein</fullName>
    </submittedName>
</protein>
<evidence type="ECO:0000313" key="1">
    <source>
        <dbReference type="EMBL" id="KKA17057.1"/>
    </source>
</evidence>
<dbReference type="AlphaFoldDB" id="A0A0F4YFM9"/>